<dbReference type="Proteomes" id="UP000479043">
    <property type="component" value="Unassembled WGS sequence"/>
</dbReference>
<evidence type="ECO:0000313" key="7">
    <source>
        <dbReference type="Proteomes" id="UP000479043"/>
    </source>
</evidence>
<sequence length="280" mass="30572">MPRLRLSPIRAFDAAARHGNFRLAAEELNLTHGAVAQQIRALEDQIGQPLFERLPRGVVLTAAGAHLAKATRSALELMDQAVDALETGQKTLQISVPPSFAARWLVAAIPEFEAAHPDLRLAVSADVKVQPLRRGIVDAAIRMGPRPEVEGAVVTRLCPVEFVAVATPDYAARVGGAPGFEGAVLLQDAHGYWDRFLPGRGRDIRRYNYTVLAIDAAMEGQGVAIAPRLLVEKPLRRGDLRELWLPETGRDIGYYLIHPANLHRADPVLRFADWISGALS</sequence>
<feature type="domain" description="HTH lysR-type" evidence="5">
    <location>
        <begin position="4"/>
        <end position="61"/>
    </location>
</feature>
<evidence type="ECO:0000256" key="1">
    <source>
        <dbReference type="ARBA" id="ARBA00009437"/>
    </source>
</evidence>
<comment type="caution">
    <text evidence="6">The sequence shown here is derived from an EMBL/GenBank/DDBJ whole genome shotgun (WGS) entry which is preliminary data.</text>
</comment>
<evidence type="ECO:0000256" key="4">
    <source>
        <dbReference type="ARBA" id="ARBA00023163"/>
    </source>
</evidence>
<gene>
    <name evidence="6" type="ORF">GR167_02440</name>
</gene>
<dbReference type="PANTHER" id="PTHR30537:SF26">
    <property type="entry name" value="GLYCINE CLEAVAGE SYSTEM TRANSCRIPTIONAL ACTIVATOR"/>
    <property type="match status" value="1"/>
</dbReference>
<keyword evidence="3" id="KW-0238">DNA-binding</keyword>
<dbReference type="AlphaFoldDB" id="A0A6L8LDZ0"/>
<organism evidence="6 7">
    <name type="scientific">Thalassovita mangrovi</name>
    <dbReference type="NCBI Taxonomy" id="2692236"/>
    <lineage>
        <taxon>Bacteria</taxon>
        <taxon>Pseudomonadati</taxon>
        <taxon>Pseudomonadota</taxon>
        <taxon>Alphaproteobacteria</taxon>
        <taxon>Rhodobacterales</taxon>
        <taxon>Roseobacteraceae</taxon>
        <taxon>Thalassovita</taxon>
    </lineage>
</organism>
<proteinExistence type="inferred from homology"/>
<dbReference type="PROSITE" id="PS50931">
    <property type="entry name" value="HTH_LYSR"/>
    <property type="match status" value="1"/>
</dbReference>
<dbReference type="SUPFAM" id="SSF53850">
    <property type="entry name" value="Periplasmic binding protein-like II"/>
    <property type="match status" value="1"/>
</dbReference>
<dbReference type="EMBL" id="WWEN01000002">
    <property type="protein sequence ID" value="MYM54148.1"/>
    <property type="molecule type" value="Genomic_DNA"/>
</dbReference>
<dbReference type="InterPro" id="IPR005119">
    <property type="entry name" value="LysR_subst-bd"/>
</dbReference>
<dbReference type="GO" id="GO:0043565">
    <property type="term" value="F:sequence-specific DNA binding"/>
    <property type="evidence" value="ECO:0007669"/>
    <property type="project" value="TreeGrafter"/>
</dbReference>
<keyword evidence="7" id="KW-1185">Reference proteome</keyword>
<dbReference type="SUPFAM" id="SSF46785">
    <property type="entry name" value="Winged helix' DNA-binding domain"/>
    <property type="match status" value="1"/>
</dbReference>
<dbReference type="InterPro" id="IPR000847">
    <property type="entry name" value="LysR_HTH_N"/>
</dbReference>
<protein>
    <submittedName>
        <fullName evidence="6">LysR family transcriptional regulator</fullName>
    </submittedName>
</protein>
<evidence type="ECO:0000256" key="3">
    <source>
        <dbReference type="ARBA" id="ARBA00023125"/>
    </source>
</evidence>
<accession>A0A6L8LDZ0</accession>
<dbReference type="RefSeq" id="WP_160971863.1">
    <property type="nucleotide sequence ID" value="NZ_WWEN01000002.1"/>
</dbReference>
<keyword evidence="4" id="KW-0804">Transcription</keyword>
<dbReference type="Gene3D" id="3.40.190.10">
    <property type="entry name" value="Periplasmic binding protein-like II"/>
    <property type="match status" value="2"/>
</dbReference>
<dbReference type="InterPro" id="IPR036388">
    <property type="entry name" value="WH-like_DNA-bd_sf"/>
</dbReference>
<reference evidence="6 7" key="1">
    <citation type="submission" date="2020-01" db="EMBL/GenBank/DDBJ databases">
        <authorList>
            <person name="Chen S."/>
        </authorList>
    </citation>
    <scope>NUCLEOTIDE SEQUENCE [LARGE SCALE GENOMIC DNA]</scope>
    <source>
        <strain evidence="6 7">GS-10</strain>
    </source>
</reference>
<dbReference type="GO" id="GO:0003700">
    <property type="term" value="F:DNA-binding transcription factor activity"/>
    <property type="evidence" value="ECO:0007669"/>
    <property type="project" value="InterPro"/>
</dbReference>
<name>A0A6L8LDZ0_9RHOB</name>
<dbReference type="Pfam" id="PF00126">
    <property type="entry name" value="HTH_1"/>
    <property type="match status" value="1"/>
</dbReference>
<evidence type="ECO:0000259" key="5">
    <source>
        <dbReference type="PROSITE" id="PS50931"/>
    </source>
</evidence>
<dbReference type="Gene3D" id="1.10.10.10">
    <property type="entry name" value="Winged helix-like DNA-binding domain superfamily/Winged helix DNA-binding domain"/>
    <property type="match status" value="1"/>
</dbReference>
<evidence type="ECO:0000256" key="2">
    <source>
        <dbReference type="ARBA" id="ARBA00023015"/>
    </source>
</evidence>
<dbReference type="Pfam" id="PF03466">
    <property type="entry name" value="LysR_substrate"/>
    <property type="match status" value="1"/>
</dbReference>
<keyword evidence="2" id="KW-0805">Transcription regulation</keyword>
<dbReference type="PANTHER" id="PTHR30537">
    <property type="entry name" value="HTH-TYPE TRANSCRIPTIONAL REGULATOR"/>
    <property type="match status" value="1"/>
</dbReference>
<dbReference type="PRINTS" id="PR00039">
    <property type="entry name" value="HTHLYSR"/>
</dbReference>
<dbReference type="GO" id="GO:0006351">
    <property type="term" value="P:DNA-templated transcription"/>
    <property type="evidence" value="ECO:0007669"/>
    <property type="project" value="TreeGrafter"/>
</dbReference>
<comment type="similarity">
    <text evidence="1">Belongs to the LysR transcriptional regulatory family.</text>
</comment>
<dbReference type="InterPro" id="IPR036390">
    <property type="entry name" value="WH_DNA-bd_sf"/>
</dbReference>
<dbReference type="InterPro" id="IPR058163">
    <property type="entry name" value="LysR-type_TF_proteobact-type"/>
</dbReference>
<evidence type="ECO:0000313" key="6">
    <source>
        <dbReference type="EMBL" id="MYM54148.1"/>
    </source>
</evidence>